<gene>
    <name evidence="2" type="ORF">BJ875DRAFT_449050</name>
</gene>
<keyword evidence="3" id="KW-1185">Reference proteome</keyword>
<evidence type="ECO:0000256" key="1">
    <source>
        <dbReference type="SAM" id="MobiDB-lite"/>
    </source>
</evidence>
<feature type="region of interest" description="Disordered" evidence="1">
    <location>
        <begin position="53"/>
        <end position="88"/>
    </location>
</feature>
<organism evidence="2 3">
    <name type="scientific">Amylocarpus encephaloides</name>
    <dbReference type="NCBI Taxonomy" id="45428"/>
    <lineage>
        <taxon>Eukaryota</taxon>
        <taxon>Fungi</taxon>
        <taxon>Dikarya</taxon>
        <taxon>Ascomycota</taxon>
        <taxon>Pezizomycotina</taxon>
        <taxon>Leotiomycetes</taxon>
        <taxon>Helotiales</taxon>
        <taxon>Helotiales incertae sedis</taxon>
        <taxon>Amylocarpus</taxon>
    </lineage>
</organism>
<proteinExistence type="predicted"/>
<evidence type="ECO:0000313" key="2">
    <source>
        <dbReference type="EMBL" id="KAG9239150.1"/>
    </source>
</evidence>
<name>A0A9P7YTX3_9HELO</name>
<reference evidence="2" key="1">
    <citation type="journal article" date="2021" name="IMA Fungus">
        <title>Genomic characterization of three marine fungi, including Emericellopsis atlantica sp. nov. with signatures of a generalist lifestyle and marine biomass degradation.</title>
        <authorList>
            <person name="Hagestad O.C."/>
            <person name="Hou L."/>
            <person name="Andersen J.H."/>
            <person name="Hansen E.H."/>
            <person name="Altermark B."/>
            <person name="Li C."/>
            <person name="Kuhnert E."/>
            <person name="Cox R.J."/>
            <person name="Crous P.W."/>
            <person name="Spatafora J.W."/>
            <person name="Lail K."/>
            <person name="Amirebrahimi M."/>
            <person name="Lipzen A."/>
            <person name="Pangilinan J."/>
            <person name="Andreopoulos W."/>
            <person name="Hayes R.D."/>
            <person name="Ng V."/>
            <person name="Grigoriev I.V."/>
            <person name="Jackson S.A."/>
            <person name="Sutton T.D.S."/>
            <person name="Dobson A.D.W."/>
            <person name="Rama T."/>
        </authorList>
    </citation>
    <scope>NUCLEOTIDE SEQUENCE</scope>
    <source>
        <strain evidence="2">TRa018bII</strain>
    </source>
</reference>
<evidence type="ECO:0000313" key="3">
    <source>
        <dbReference type="Proteomes" id="UP000824998"/>
    </source>
</evidence>
<sequence>MQAIKEEAARIKAIKDQEEAEAEAEAEAESRAKHDFYEELKYDLAVAREWAQRLDKDETQKKDDDGDMTPKQAHIGSFQSSDDHNKDVEQKLANSEATMDQTNQQNTDEIPMESEFRELVLRTGQRLREDAFRMLHLIAFLNGSERKLDYSHVIWMRPYLEGQLKLSRGDYRYSQDKTEYSEYDLDALASRYSNERRMSLEAKKLLGKPLVEFSTPDYEPDVNADTTMTGVQTDECITDESLPKENQVDPKTPTIGSSGGIVQFVRPITASGLEDKCANCQCHTKNNDGVGMFSPGLVGQMRILAGELISSETTAQEGFSKALVIGNKLVESNSSMRSQLKTVLSRLDKELKMRQVSEKQLSLLKKELSGTEAQERMNDPIKENIRAEKAFRIKRHTLAKQLKAFHKWVEETKAEEAARDLKREESRIHGSHEHLMKKLKNNIDMLENTREREWLEFVGRLDGLNARDIEIWRALRAVDLKTGLIHLRQFDIPRVSGSSDSLPPSECMYCDIDGCGGCSGDAEEFARPWLDL</sequence>
<dbReference type="OrthoDB" id="3528416at2759"/>
<feature type="compositionally biased region" description="Basic and acidic residues" evidence="1">
    <location>
        <begin position="53"/>
        <end position="64"/>
    </location>
</feature>
<protein>
    <submittedName>
        <fullName evidence="2">Uncharacterized protein</fullName>
    </submittedName>
</protein>
<comment type="caution">
    <text evidence="2">The sequence shown here is derived from an EMBL/GenBank/DDBJ whole genome shotgun (WGS) entry which is preliminary data.</text>
</comment>
<dbReference type="EMBL" id="MU251361">
    <property type="protein sequence ID" value="KAG9239150.1"/>
    <property type="molecule type" value="Genomic_DNA"/>
</dbReference>
<dbReference type="AlphaFoldDB" id="A0A9P7YTX3"/>
<accession>A0A9P7YTX3</accession>
<dbReference type="Proteomes" id="UP000824998">
    <property type="component" value="Unassembled WGS sequence"/>
</dbReference>